<dbReference type="Proteomes" id="UP000288227">
    <property type="component" value="Unassembled WGS sequence"/>
</dbReference>
<dbReference type="EMBL" id="BHXQ01000002">
    <property type="protein sequence ID" value="GCC50675.1"/>
    <property type="molecule type" value="Genomic_DNA"/>
</dbReference>
<evidence type="ECO:0000259" key="2">
    <source>
        <dbReference type="Pfam" id="PF13349"/>
    </source>
</evidence>
<dbReference type="Pfam" id="PF13349">
    <property type="entry name" value="DUF4097"/>
    <property type="match status" value="1"/>
</dbReference>
<keyword evidence="4" id="KW-1185">Reference proteome</keyword>
<keyword evidence="1" id="KW-0732">Signal</keyword>
<dbReference type="AlphaFoldDB" id="A0A401U704"/>
<dbReference type="RefSeq" id="WP_127121346.1">
    <property type="nucleotide sequence ID" value="NZ_BHXQ01000002.1"/>
</dbReference>
<dbReference type="OrthoDB" id="1114934at2"/>
<feature type="signal peptide" evidence="1">
    <location>
        <begin position="1"/>
        <end position="19"/>
    </location>
</feature>
<name>A0A401U704_9BACT</name>
<organism evidence="3 4">
    <name type="scientific">Chryseotalea sanaruensis</name>
    <dbReference type="NCBI Taxonomy" id="2482724"/>
    <lineage>
        <taxon>Bacteria</taxon>
        <taxon>Pseudomonadati</taxon>
        <taxon>Bacteroidota</taxon>
        <taxon>Cytophagia</taxon>
        <taxon>Cytophagales</taxon>
        <taxon>Chryseotaleaceae</taxon>
        <taxon>Chryseotalea</taxon>
    </lineage>
</organism>
<accession>A0A401U704</accession>
<feature type="chain" id="PRO_5019389851" description="DUF4097 domain-containing protein" evidence="1">
    <location>
        <begin position="20"/>
        <end position="252"/>
    </location>
</feature>
<feature type="domain" description="DUF4097" evidence="2">
    <location>
        <begin position="140"/>
        <end position="222"/>
    </location>
</feature>
<evidence type="ECO:0000313" key="4">
    <source>
        <dbReference type="Proteomes" id="UP000288227"/>
    </source>
</evidence>
<dbReference type="InterPro" id="IPR025164">
    <property type="entry name" value="Toastrack_DUF4097"/>
</dbReference>
<comment type="caution">
    <text evidence="3">The sequence shown here is derived from an EMBL/GenBank/DDBJ whole genome shotgun (WGS) entry which is preliminary data.</text>
</comment>
<evidence type="ECO:0000313" key="3">
    <source>
        <dbReference type="EMBL" id="GCC50675.1"/>
    </source>
</evidence>
<evidence type="ECO:0000256" key="1">
    <source>
        <dbReference type="SAM" id="SignalP"/>
    </source>
</evidence>
<proteinExistence type="predicted"/>
<gene>
    <name evidence="3" type="ORF">SanaruYs_08930</name>
</gene>
<sequence>MQTKLITGALLLFATLATAQEYKVNKSSGRLEIYSGNVTVEGHAGNEIIFSSKDGDRDKDERAVGLKSVNGMGLDDNTGLGINVTTKDNIVEVRQLKKMNSPKIKVLVPRGVIVYFNHESQYGGKAVFRNMENEIEISCQYNSIELENVTGPLTLKTVYGGVDASFSESVKGPLSIVSVYGHVDITLPIATKANLKMTTSYGELYMASDFNLEVNKKDGMTQWGDKLDGKLNGGGFAIDLRSDYGKIYLRKK</sequence>
<reference evidence="3 4" key="1">
    <citation type="submission" date="2018-11" db="EMBL/GenBank/DDBJ databases">
        <title>Chryseotalea sanarue gen. nov., sp., nov., a member of the family Cytophagaceae, isolated from a brackish lake in Hamamatsu Japan.</title>
        <authorList>
            <person name="Maejima Y."/>
            <person name="Iino T."/>
            <person name="Muraguchi Y."/>
            <person name="Fukuda K."/>
            <person name="Ohkuma M."/>
            <person name="Moriuchi R."/>
            <person name="Dohra H."/>
            <person name="Kimbara K."/>
            <person name="Shintani M."/>
        </authorList>
    </citation>
    <scope>NUCLEOTIDE SEQUENCE [LARGE SCALE GENOMIC DNA]</scope>
    <source>
        <strain evidence="3 4">Ys</strain>
    </source>
</reference>
<protein>
    <recommendedName>
        <fullName evidence="2">DUF4097 domain-containing protein</fullName>
    </recommendedName>
</protein>